<gene>
    <name evidence="1" type="ORF">Pbs1_02670</name>
</gene>
<proteinExistence type="predicted"/>
<evidence type="ECO:0008006" key="2">
    <source>
        <dbReference type="Google" id="ProtNLM"/>
    </source>
</evidence>
<accession>A0AB33KQ08</accession>
<evidence type="ECO:0000313" key="1">
    <source>
        <dbReference type="EMBL" id="BFP66924.1"/>
    </source>
</evidence>
<protein>
    <recommendedName>
        <fullName evidence="2">DUF4252 domain-containing protein</fullName>
    </recommendedName>
</protein>
<dbReference type="EMBL" id="AP035888">
    <property type="protein sequence ID" value="BFP66924.1"/>
    <property type="molecule type" value="Genomic_DNA"/>
</dbReference>
<reference evidence="1" key="1">
    <citation type="submission" date="2024-08" db="EMBL/GenBank/DDBJ databases">
        <title>Whole genome sequence of Tenacibaculum sp. strain pbs-1 associated with black-spot shell disease in Akoya pearl oysters.</title>
        <authorList>
            <person name="Sakatoku A."/>
            <person name="Suzuki T."/>
            <person name="Hatano K."/>
            <person name="Seki M."/>
            <person name="Tanaka D."/>
            <person name="Nakamura S."/>
            <person name="Suzuki N."/>
            <person name="Isshiki T."/>
        </authorList>
    </citation>
    <scope>NUCLEOTIDE SEQUENCE</scope>
    <source>
        <strain evidence="1">Pbs-1</strain>
    </source>
</reference>
<name>A0AB33KQ08_9FLAO</name>
<dbReference type="AlphaFoldDB" id="A0AB33KQ08"/>
<organism evidence="1">
    <name type="scientific">Tenacibaculum sp. Pbs-1</name>
    <dbReference type="NCBI Taxonomy" id="3238748"/>
    <lineage>
        <taxon>Bacteria</taxon>
        <taxon>Pseudomonadati</taxon>
        <taxon>Bacteroidota</taxon>
        <taxon>Flavobacteriia</taxon>
        <taxon>Flavobacteriales</taxon>
        <taxon>Flavobacteriaceae</taxon>
        <taxon>Tenacibaculum</taxon>
    </lineage>
</organism>
<sequence>MSIKLLFVSFLISTISFSQVSKSSGLYFAKEFSKDQALYKAKDYVMKHVIGIEEKLIKFDIDPLAAASSGELTSLVYGCDEKNLSGLILGFYGNRWNDAGVIYQAYAFKNLPKDKALEILSKLDRYIDDESKYLSADSDNNNIFFQYDDMTFLIYRDGSVKIRVFWNGFDSEWESTAFGRTKRRFERKIKN</sequence>